<evidence type="ECO:0000313" key="2">
    <source>
        <dbReference type="EMBL" id="MBB4909390.1"/>
    </source>
</evidence>
<organism evidence="2 3">
    <name type="scientific">Actinophytocola algeriensis</name>
    <dbReference type="NCBI Taxonomy" id="1768010"/>
    <lineage>
        <taxon>Bacteria</taxon>
        <taxon>Bacillati</taxon>
        <taxon>Actinomycetota</taxon>
        <taxon>Actinomycetes</taxon>
        <taxon>Pseudonocardiales</taxon>
        <taxon>Pseudonocardiaceae</taxon>
    </lineage>
</organism>
<evidence type="ECO:0000256" key="1">
    <source>
        <dbReference type="SAM" id="MobiDB-lite"/>
    </source>
</evidence>
<name>A0A7W7VGT9_9PSEU</name>
<dbReference type="Proteomes" id="UP000520767">
    <property type="component" value="Unassembled WGS sequence"/>
</dbReference>
<dbReference type="EMBL" id="JACHJQ010000006">
    <property type="protein sequence ID" value="MBB4909390.1"/>
    <property type="molecule type" value="Genomic_DNA"/>
</dbReference>
<gene>
    <name evidence="2" type="ORF">FHR82_005648</name>
</gene>
<evidence type="ECO:0000313" key="3">
    <source>
        <dbReference type="Proteomes" id="UP000520767"/>
    </source>
</evidence>
<comment type="caution">
    <text evidence="2">The sequence shown here is derived from an EMBL/GenBank/DDBJ whole genome shotgun (WGS) entry which is preliminary data.</text>
</comment>
<feature type="compositionally biased region" description="Polar residues" evidence="1">
    <location>
        <begin position="1"/>
        <end position="16"/>
    </location>
</feature>
<protein>
    <submittedName>
        <fullName evidence="2">Uncharacterized protein</fullName>
    </submittedName>
</protein>
<accession>A0A7W7VGT9</accession>
<dbReference type="AlphaFoldDB" id="A0A7W7VGT9"/>
<proteinExistence type="predicted"/>
<dbReference type="RefSeq" id="WP_184813503.1">
    <property type="nucleotide sequence ID" value="NZ_JACHJQ010000006.1"/>
</dbReference>
<feature type="region of interest" description="Disordered" evidence="1">
    <location>
        <begin position="1"/>
        <end position="21"/>
    </location>
</feature>
<keyword evidence="3" id="KW-1185">Reference proteome</keyword>
<sequence length="57" mass="6298">MSGTRANEPTPITQANFGDEEPERYIRANLARGIVWADILADIAADEQARQQLRDAA</sequence>
<reference evidence="2 3" key="1">
    <citation type="submission" date="2020-08" db="EMBL/GenBank/DDBJ databases">
        <title>Genomic Encyclopedia of Type Strains, Phase III (KMG-III): the genomes of soil and plant-associated and newly described type strains.</title>
        <authorList>
            <person name="Whitman W."/>
        </authorList>
    </citation>
    <scope>NUCLEOTIDE SEQUENCE [LARGE SCALE GENOMIC DNA]</scope>
    <source>
        <strain evidence="2 3">CECT 8960</strain>
    </source>
</reference>